<dbReference type="Proteomes" id="UP000019151">
    <property type="component" value="Chromosome"/>
</dbReference>
<dbReference type="STRING" id="861299.J421_1473"/>
<dbReference type="PATRIC" id="fig|861299.3.peg.1496"/>
<dbReference type="InterPro" id="IPR045865">
    <property type="entry name" value="ACT-like_dom_sf"/>
</dbReference>
<dbReference type="KEGG" id="gba:J421_1473"/>
<dbReference type="RefSeq" id="WP_104022364.1">
    <property type="nucleotide sequence ID" value="NZ_CP007128.1"/>
</dbReference>
<dbReference type="SUPFAM" id="SSF55021">
    <property type="entry name" value="ACT-like"/>
    <property type="match status" value="2"/>
</dbReference>
<sequence>MPPSQSPTLALTLVAVPLAVCRLPADAPVPSWALGPPFSSVTRTPDELSVVCAADGVPAGALTSRPWRALRVDGPLDLALVGVLAALAAPLAEAGVSVFPIATYDTDWILVREADADRACAALERAGHVVRRG</sequence>
<dbReference type="HOGENOM" id="CLU_130568_0_0_0"/>
<dbReference type="AlphaFoldDB" id="W0RF94"/>
<name>W0RF94_9BACT</name>
<dbReference type="Pfam" id="PF21631">
    <property type="entry name" value="A9CJY8-like_N"/>
    <property type="match status" value="1"/>
</dbReference>
<gene>
    <name evidence="3" type="ORF">J421_1473</name>
</gene>
<dbReference type="PANTHER" id="PTHR31131:SF6">
    <property type="entry name" value="CASTOR ACT DOMAIN-CONTAINING PROTEIN"/>
    <property type="match status" value="1"/>
</dbReference>
<dbReference type="InterPro" id="IPR049447">
    <property type="entry name" value="A9CJY8-like_N"/>
</dbReference>
<dbReference type="OrthoDB" id="5615858at2"/>
<dbReference type="Gene3D" id="3.30.2130.10">
    <property type="entry name" value="VC0802-like"/>
    <property type="match status" value="1"/>
</dbReference>
<evidence type="ECO:0000313" key="4">
    <source>
        <dbReference type="Proteomes" id="UP000019151"/>
    </source>
</evidence>
<dbReference type="InterPro" id="IPR051719">
    <property type="entry name" value="CASTOR_mTORC1"/>
</dbReference>
<evidence type="ECO:0000259" key="1">
    <source>
        <dbReference type="Pfam" id="PF13840"/>
    </source>
</evidence>
<protein>
    <recommendedName>
        <fullName evidence="5">Aspartate kinase</fullName>
    </recommendedName>
</protein>
<evidence type="ECO:0000259" key="2">
    <source>
        <dbReference type="Pfam" id="PF21631"/>
    </source>
</evidence>
<feature type="domain" description="A9CJY8-like N-terminal" evidence="2">
    <location>
        <begin position="19"/>
        <end position="59"/>
    </location>
</feature>
<proteinExistence type="predicted"/>
<keyword evidence="4" id="KW-1185">Reference proteome</keyword>
<accession>W0RF94</accession>
<dbReference type="InParanoid" id="W0RF94"/>
<dbReference type="PIRSF" id="PIRSF008459">
    <property type="entry name" value="UCP008459"/>
    <property type="match status" value="1"/>
</dbReference>
<reference evidence="3 4" key="1">
    <citation type="journal article" date="2014" name="Genome Announc.">
        <title>Genome Sequence and Methylome of Soil Bacterium Gemmatirosa kalamazoonensis KBS708T, a Member of the Rarely Cultivated Gemmatimonadetes Phylum.</title>
        <authorList>
            <person name="Debruyn J.M."/>
            <person name="Radosevich M."/>
            <person name="Wommack K.E."/>
            <person name="Polson S.W."/>
            <person name="Hauser L.J."/>
            <person name="Fawaz M.N."/>
            <person name="Korlach J."/>
            <person name="Tsai Y.C."/>
        </authorList>
    </citation>
    <scope>NUCLEOTIDE SEQUENCE [LARGE SCALE GENOMIC DNA]</scope>
    <source>
        <strain evidence="3 4">KBS708</strain>
    </source>
</reference>
<feature type="domain" description="CASTOR ACT" evidence="1">
    <location>
        <begin position="65"/>
        <end position="125"/>
    </location>
</feature>
<dbReference type="PANTHER" id="PTHR31131">
    <property type="entry name" value="CHROMOSOME 1, WHOLE GENOME SHOTGUN SEQUENCE"/>
    <property type="match status" value="1"/>
</dbReference>
<evidence type="ECO:0000313" key="3">
    <source>
        <dbReference type="EMBL" id="AHG89010.1"/>
    </source>
</evidence>
<dbReference type="InterPro" id="IPR027795">
    <property type="entry name" value="CASTOR_ACT_dom"/>
</dbReference>
<dbReference type="EMBL" id="CP007128">
    <property type="protein sequence ID" value="AHG89010.1"/>
    <property type="molecule type" value="Genomic_DNA"/>
</dbReference>
<dbReference type="InterPro" id="IPR016540">
    <property type="entry name" value="UCP008459"/>
</dbReference>
<dbReference type="Pfam" id="PF13840">
    <property type="entry name" value="ACT_7"/>
    <property type="match status" value="1"/>
</dbReference>
<organism evidence="3 4">
    <name type="scientific">Gemmatirosa kalamazoonensis</name>
    <dbReference type="NCBI Taxonomy" id="861299"/>
    <lineage>
        <taxon>Bacteria</taxon>
        <taxon>Pseudomonadati</taxon>
        <taxon>Gemmatimonadota</taxon>
        <taxon>Gemmatimonadia</taxon>
        <taxon>Gemmatimonadales</taxon>
        <taxon>Gemmatimonadaceae</taxon>
        <taxon>Gemmatirosa</taxon>
    </lineage>
</organism>
<dbReference type="eggNOG" id="COG3603">
    <property type="taxonomic scope" value="Bacteria"/>
</dbReference>
<evidence type="ECO:0008006" key="5">
    <source>
        <dbReference type="Google" id="ProtNLM"/>
    </source>
</evidence>